<sequence>MSALHRVYDQEIGPPSSTPPELWSPKRVANHSKVKARLPDLQKIMSLEWEQAIRATRWHTDPELASKYADVEQRRNERVEETEDPRENPLSRGIVQHDSHSRKSGTDPAGDCTRFALVGGEQPNRSFTAAPSKFRVICIRMFEGHRMRVVTQRYKGGGRATRKPPTQRHCPHTPHMGTLFLKVSRPPGPVIWLRTTEVSGQAITGLKQFITEDFQNCFLTAVCFTGSEAVLNTDLIVQMARRQKREVVRWPIPGALLNIFGPVYWSVEAVSATVFRNVLMQSRSCHGSMFEGVARKTLEAASNAPKRRAFLKGVCPPLRTTPAHSVVRSGEQCTQTSSLLEGCVSPAAHNTGSQCKAASNAPKRRAFLKGVCPPLRTTPAHSVVRSGEQCTQTSSLLEGCVSPDAHNTDSQCKAASNAPKRRAFLKGVCPPMRTTPTHSVVRSGEQCTQTSSLLEGCVSPAAHNTDSQCKAASNAPKRRAFLKGVCPPMRTTPAHSVVRSSEQCTQTSSHLEGCVSPDAHNTDSQCKVASNAPKRRICLSEADDAASEACCMFAELSSATHTARTAIYIVAFKRRAIKKAGTKPYAGHILPSGHSLKPLRERRSQTGNSGGKNTKEGAITTKGKPFITLVFTILRYYYYQSACGAKASEWLALLRDTFDTITNNLEGLREGESLNQERKDGNSEKFSATWTDVSELDDDIRSSC</sequence>
<feature type="compositionally biased region" description="Basic and acidic residues" evidence="1">
    <location>
        <begin position="68"/>
        <end position="105"/>
    </location>
</feature>
<accession>A0ABQ9HFB9</accession>
<feature type="region of interest" description="Disordered" evidence="1">
    <location>
        <begin position="154"/>
        <end position="175"/>
    </location>
</feature>
<evidence type="ECO:0000313" key="3">
    <source>
        <dbReference type="Proteomes" id="UP001159363"/>
    </source>
</evidence>
<organism evidence="2 3">
    <name type="scientific">Dryococelus australis</name>
    <dbReference type="NCBI Taxonomy" id="614101"/>
    <lineage>
        <taxon>Eukaryota</taxon>
        <taxon>Metazoa</taxon>
        <taxon>Ecdysozoa</taxon>
        <taxon>Arthropoda</taxon>
        <taxon>Hexapoda</taxon>
        <taxon>Insecta</taxon>
        <taxon>Pterygota</taxon>
        <taxon>Neoptera</taxon>
        <taxon>Polyneoptera</taxon>
        <taxon>Phasmatodea</taxon>
        <taxon>Verophasmatodea</taxon>
        <taxon>Anareolatae</taxon>
        <taxon>Phasmatidae</taxon>
        <taxon>Eurycanthinae</taxon>
        <taxon>Dryococelus</taxon>
    </lineage>
</organism>
<evidence type="ECO:0000313" key="2">
    <source>
        <dbReference type="EMBL" id="KAJ8882937.1"/>
    </source>
</evidence>
<protein>
    <submittedName>
        <fullName evidence="2">Uncharacterized protein</fullName>
    </submittedName>
</protein>
<feature type="region of interest" description="Disordered" evidence="1">
    <location>
        <begin position="68"/>
        <end position="109"/>
    </location>
</feature>
<dbReference type="Proteomes" id="UP001159363">
    <property type="component" value="Chromosome 4"/>
</dbReference>
<feature type="region of interest" description="Disordered" evidence="1">
    <location>
        <begin position="591"/>
        <end position="617"/>
    </location>
</feature>
<feature type="compositionally biased region" description="Basic residues" evidence="1">
    <location>
        <begin position="160"/>
        <end position="172"/>
    </location>
</feature>
<reference evidence="2 3" key="1">
    <citation type="submission" date="2023-02" db="EMBL/GenBank/DDBJ databases">
        <title>LHISI_Scaffold_Assembly.</title>
        <authorList>
            <person name="Stuart O.P."/>
            <person name="Cleave R."/>
            <person name="Magrath M.J.L."/>
            <person name="Mikheyev A.S."/>
        </authorList>
    </citation>
    <scope>NUCLEOTIDE SEQUENCE [LARGE SCALE GENOMIC DNA]</scope>
    <source>
        <strain evidence="2">Daus_M_001</strain>
        <tissue evidence="2">Leg muscle</tissue>
    </source>
</reference>
<keyword evidence="3" id="KW-1185">Reference proteome</keyword>
<proteinExistence type="predicted"/>
<comment type="caution">
    <text evidence="2">The sequence shown here is derived from an EMBL/GenBank/DDBJ whole genome shotgun (WGS) entry which is preliminary data.</text>
</comment>
<gene>
    <name evidence="2" type="ORF">PR048_014776</name>
</gene>
<name>A0ABQ9HFB9_9NEOP</name>
<feature type="region of interest" description="Disordered" evidence="1">
    <location>
        <begin position="1"/>
        <end position="26"/>
    </location>
</feature>
<evidence type="ECO:0000256" key="1">
    <source>
        <dbReference type="SAM" id="MobiDB-lite"/>
    </source>
</evidence>
<dbReference type="EMBL" id="JARBHB010000005">
    <property type="protein sequence ID" value="KAJ8882937.1"/>
    <property type="molecule type" value="Genomic_DNA"/>
</dbReference>